<accession>A0A2H0VZS5</accession>
<sequence>MLKGDVINLLQDALDLEQRGSGNYEELTTICGEDKSVCEDFQLAMRYKTKHIALLREVIRILQK</sequence>
<dbReference type="AlphaFoldDB" id="A0A2H0VZS5"/>
<proteinExistence type="predicted"/>
<dbReference type="Proteomes" id="UP000230935">
    <property type="component" value="Unassembled WGS sequence"/>
</dbReference>
<gene>
    <name evidence="1" type="ORF">COT81_05635</name>
</gene>
<comment type="caution">
    <text evidence="1">The sequence shown here is derived from an EMBL/GenBank/DDBJ whole genome shotgun (WGS) entry which is preliminary data.</text>
</comment>
<reference evidence="2" key="1">
    <citation type="submission" date="2017-09" db="EMBL/GenBank/DDBJ databases">
        <title>Depth-based differentiation of microbial function through sediment-hosted aquifers and enrichment of novel symbionts in the deep terrestrial subsurface.</title>
        <authorList>
            <person name="Probst A.J."/>
            <person name="Ladd B."/>
            <person name="Jarett J.K."/>
            <person name="Geller-Mcgrath D.E."/>
            <person name="Sieber C.M.K."/>
            <person name="Emerson J.B."/>
            <person name="Anantharaman K."/>
            <person name="Thomas B.C."/>
            <person name="Malmstrom R."/>
            <person name="Stieglmeier M."/>
            <person name="Klingl A."/>
            <person name="Woyke T."/>
            <person name="Ryan C.M."/>
            <person name="Banfield J.F."/>
        </authorList>
    </citation>
    <scope>NUCLEOTIDE SEQUENCE [LARGE SCALE GENOMIC DNA]</scope>
</reference>
<evidence type="ECO:0000313" key="1">
    <source>
        <dbReference type="EMBL" id="PIS04598.1"/>
    </source>
</evidence>
<evidence type="ECO:0000313" key="2">
    <source>
        <dbReference type="Proteomes" id="UP000230935"/>
    </source>
</evidence>
<protein>
    <submittedName>
        <fullName evidence="1">Uncharacterized protein</fullName>
    </submittedName>
</protein>
<dbReference type="EMBL" id="PEZZ01000048">
    <property type="protein sequence ID" value="PIS04598.1"/>
    <property type="molecule type" value="Genomic_DNA"/>
</dbReference>
<organism evidence="1 2">
    <name type="scientific">Candidatus Buchananbacteria bacterium CG10_big_fil_rev_8_21_14_0_10_42_9</name>
    <dbReference type="NCBI Taxonomy" id="1974526"/>
    <lineage>
        <taxon>Bacteria</taxon>
        <taxon>Candidatus Buchananiibacteriota</taxon>
    </lineage>
</organism>
<name>A0A2H0VZS5_9BACT</name>